<dbReference type="PROSITE" id="PS00107">
    <property type="entry name" value="PROTEIN_KINASE_ATP"/>
    <property type="match status" value="1"/>
</dbReference>
<evidence type="ECO:0000259" key="5">
    <source>
        <dbReference type="PROSITE" id="PS50011"/>
    </source>
</evidence>
<dbReference type="InterPro" id="IPR000719">
    <property type="entry name" value="Prot_kinase_dom"/>
</dbReference>
<dbReference type="PANTHER" id="PTHR44167:SF30">
    <property type="entry name" value="PHOSPHORYLASE KINASE"/>
    <property type="match status" value="1"/>
</dbReference>
<protein>
    <submittedName>
        <fullName evidence="6">Kinase-like protein</fullName>
    </submittedName>
</protein>
<reference evidence="7" key="1">
    <citation type="submission" date="2016-05" db="EMBL/GenBank/DDBJ databases">
        <title>Comparative genomics of biotechnologically important yeasts.</title>
        <authorList>
            <consortium name="DOE Joint Genome Institute"/>
            <person name="Riley R."/>
            <person name="Haridas S."/>
            <person name="Wolfe K.H."/>
            <person name="Lopes M.R."/>
            <person name="Hittinger C.T."/>
            <person name="Goker M."/>
            <person name="Salamov A."/>
            <person name="Wisecaver J."/>
            <person name="Long T.M."/>
            <person name="Aerts A.L."/>
            <person name="Barry K."/>
            <person name="Choi C."/>
            <person name="Clum A."/>
            <person name="Coughlan A.Y."/>
            <person name="Deshpande S."/>
            <person name="Douglass A.P."/>
            <person name="Hanson S.J."/>
            <person name="Klenk H.-P."/>
            <person name="Labutti K."/>
            <person name="Lapidus A."/>
            <person name="Lindquist E."/>
            <person name="Lipzen A."/>
            <person name="Meier-Kolthoff J.P."/>
            <person name="Ohm R.A."/>
            <person name="Otillar R.P."/>
            <person name="Pangilinan J."/>
            <person name="Peng Y."/>
            <person name="Rokas A."/>
            <person name="Rosa C.A."/>
            <person name="Scheuner C."/>
            <person name="Sibirny A.A."/>
            <person name="Slot J.C."/>
            <person name="Stielow J.B."/>
            <person name="Sun H."/>
            <person name="Kurtzman C.P."/>
            <person name="Blackwell M."/>
            <person name="Grigoriev I.V."/>
            <person name="Jeffries T.W."/>
        </authorList>
    </citation>
    <scope>NUCLEOTIDE SEQUENCE [LARGE SCALE GENOMIC DNA]</scope>
    <source>
        <strain evidence="7">NRRL Y-17324</strain>
    </source>
</reference>
<dbReference type="GeneID" id="30985916"/>
<accession>A0A1E4SHC4</accession>
<evidence type="ECO:0000313" key="7">
    <source>
        <dbReference type="Proteomes" id="UP000094285"/>
    </source>
</evidence>
<evidence type="ECO:0000256" key="3">
    <source>
        <dbReference type="PROSITE-ProRule" id="PRU10141"/>
    </source>
</evidence>
<keyword evidence="6" id="KW-0418">Kinase</keyword>
<dbReference type="PROSITE" id="PS50011">
    <property type="entry name" value="PROTEIN_KINASE_DOM"/>
    <property type="match status" value="1"/>
</dbReference>
<organism evidence="6 7">
    <name type="scientific">Suhomyces tanzawaensis NRRL Y-17324</name>
    <dbReference type="NCBI Taxonomy" id="984487"/>
    <lineage>
        <taxon>Eukaryota</taxon>
        <taxon>Fungi</taxon>
        <taxon>Dikarya</taxon>
        <taxon>Ascomycota</taxon>
        <taxon>Saccharomycotina</taxon>
        <taxon>Pichiomycetes</taxon>
        <taxon>Debaryomycetaceae</taxon>
        <taxon>Suhomyces</taxon>
    </lineage>
</organism>
<keyword evidence="7" id="KW-1185">Reference proteome</keyword>
<dbReference type="EMBL" id="KV453913">
    <property type="protein sequence ID" value="ODV78822.1"/>
    <property type="molecule type" value="Genomic_DNA"/>
</dbReference>
<feature type="compositionally biased region" description="Low complexity" evidence="4">
    <location>
        <begin position="110"/>
        <end position="141"/>
    </location>
</feature>
<dbReference type="Gene3D" id="1.10.510.10">
    <property type="entry name" value="Transferase(Phosphotransferase) domain 1"/>
    <property type="match status" value="1"/>
</dbReference>
<dbReference type="GO" id="GO:0005634">
    <property type="term" value="C:nucleus"/>
    <property type="evidence" value="ECO:0007669"/>
    <property type="project" value="TreeGrafter"/>
</dbReference>
<dbReference type="OrthoDB" id="410920at2759"/>
<dbReference type="SMART" id="SM00220">
    <property type="entry name" value="S_TKc"/>
    <property type="match status" value="1"/>
</dbReference>
<dbReference type="Proteomes" id="UP000094285">
    <property type="component" value="Unassembled WGS sequence"/>
</dbReference>
<feature type="domain" description="Protein kinase" evidence="5">
    <location>
        <begin position="173"/>
        <end position="522"/>
    </location>
</feature>
<dbReference type="GO" id="GO:0005524">
    <property type="term" value="F:ATP binding"/>
    <property type="evidence" value="ECO:0007669"/>
    <property type="project" value="UniProtKB-UniRule"/>
</dbReference>
<evidence type="ECO:0000313" key="6">
    <source>
        <dbReference type="EMBL" id="ODV78822.1"/>
    </source>
</evidence>
<dbReference type="SUPFAM" id="SSF56112">
    <property type="entry name" value="Protein kinase-like (PK-like)"/>
    <property type="match status" value="1"/>
</dbReference>
<feature type="region of interest" description="Disordered" evidence="4">
    <location>
        <begin position="101"/>
        <end position="143"/>
    </location>
</feature>
<keyword evidence="2 3" id="KW-0067">ATP-binding</keyword>
<feature type="binding site" evidence="3">
    <location>
        <position position="207"/>
    </location>
    <ligand>
        <name>ATP</name>
        <dbReference type="ChEBI" id="CHEBI:30616"/>
    </ligand>
</feature>
<feature type="region of interest" description="Disordered" evidence="4">
    <location>
        <begin position="35"/>
        <end position="78"/>
    </location>
</feature>
<dbReference type="PROSITE" id="PS00108">
    <property type="entry name" value="PROTEIN_KINASE_ST"/>
    <property type="match status" value="1"/>
</dbReference>
<dbReference type="InterPro" id="IPR017441">
    <property type="entry name" value="Protein_kinase_ATP_BS"/>
</dbReference>
<feature type="compositionally biased region" description="Basic and acidic residues" evidence="4">
    <location>
        <begin position="52"/>
        <end position="75"/>
    </location>
</feature>
<keyword evidence="6" id="KW-0808">Transferase</keyword>
<evidence type="ECO:0000256" key="1">
    <source>
        <dbReference type="ARBA" id="ARBA00022741"/>
    </source>
</evidence>
<dbReference type="STRING" id="984487.A0A1E4SHC4"/>
<dbReference type="InterPro" id="IPR008271">
    <property type="entry name" value="Ser/Thr_kinase_AS"/>
</dbReference>
<dbReference type="Gene3D" id="3.30.200.20">
    <property type="entry name" value="Phosphorylase Kinase, domain 1"/>
    <property type="match status" value="1"/>
</dbReference>
<evidence type="ECO:0000256" key="4">
    <source>
        <dbReference type="SAM" id="MobiDB-lite"/>
    </source>
</evidence>
<keyword evidence="1 3" id="KW-0547">Nucleotide-binding</keyword>
<dbReference type="GO" id="GO:0030447">
    <property type="term" value="P:filamentous growth"/>
    <property type="evidence" value="ECO:0007669"/>
    <property type="project" value="UniProtKB-ARBA"/>
</dbReference>
<proteinExistence type="predicted"/>
<dbReference type="RefSeq" id="XP_020063944.1">
    <property type="nucleotide sequence ID" value="XM_020211780.1"/>
</dbReference>
<dbReference type="GO" id="GO:0004674">
    <property type="term" value="F:protein serine/threonine kinase activity"/>
    <property type="evidence" value="ECO:0007669"/>
    <property type="project" value="TreeGrafter"/>
</dbReference>
<evidence type="ECO:0000256" key="2">
    <source>
        <dbReference type="ARBA" id="ARBA00022840"/>
    </source>
</evidence>
<dbReference type="GO" id="GO:0044773">
    <property type="term" value="P:mitotic DNA damage checkpoint signaling"/>
    <property type="evidence" value="ECO:0007669"/>
    <property type="project" value="TreeGrafter"/>
</dbReference>
<dbReference type="InterPro" id="IPR011009">
    <property type="entry name" value="Kinase-like_dom_sf"/>
</dbReference>
<gene>
    <name evidence="6" type="ORF">CANTADRAFT_91115</name>
</gene>
<sequence>MSPSKVSFERITQLPTPVLPSGSFSYNYVYPSPQEQGFRPIESLSKRSPRHLKSDSREDLPDLHRHHQSPERVISDYKPIPALGRKNSLLENSVTNTKKRFVSNPVQFRSSKSSGTSSPLTPPSISASSSTTSPGSPQTSPKKLLHPVSEKAVFHLSKYANQLFVSNRLGQTFQFVDEIGTGNFSTVILARSPVESVAIKIITIPMKYGNEISNFKSFIKRELNILHQLDHPCIIKLIDYDINLSIDRKEIESELVLDSETEIYPEKDYETSPIEGNENSEYRNLQLNSDQLIFLNYCAGGNFYQLLHDHKQTTDLNYWIAIRRIICELVVAVAYLHSRNIIHRDIKLENVLLKYDYETLLQLASHTEESLINLTDFGLSKKLKRDDQLLSTRCGSQDYIPPELLMGLKYNGKLTDSWSIGVLIYAVLEDRLPFDLPPLAVLQNSGVSPAVIRRKLSKQNSAHRIAMIDWDWFKVNEHLASLELGTESKQILQDLKKVVDLLLVRKDKRITVEQLLHKEEFAWIRNCLPTSFMAGI</sequence>
<name>A0A1E4SHC4_9ASCO</name>
<dbReference type="PANTHER" id="PTHR44167">
    <property type="entry name" value="OVARIAN-SPECIFIC SERINE/THREONINE-PROTEIN KINASE LOK-RELATED"/>
    <property type="match status" value="1"/>
</dbReference>
<dbReference type="AlphaFoldDB" id="A0A1E4SHC4"/>
<dbReference type="Pfam" id="PF00069">
    <property type="entry name" value="Pkinase"/>
    <property type="match status" value="1"/>
</dbReference>